<dbReference type="EMBL" id="JACGCM010000684">
    <property type="protein sequence ID" value="KAF6168746.1"/>
    <property type="molecule type" value="Genomic_DNA"/>
</dbReference>
<organism evidence="1 2">
    <name type="scientific">Kingdonia uniflora</name>
    <dbReference type="NCBI Taxonomy" id="39325"/>
    <lineage>
        <taxon>Eukaryota</taxon>
        <taxon>Viridiplantae</taxon>
        <taxon>Streptophyta</taxon>
        <taxon>Embryophyta</taxon>
        <taxon>Tracheophyta</taxon>
        <taxon>Spermatophyta</taxon>
        <taxon>Magnoliopsida</taxon>
        <taxon>Ranunculales</taxon>
        <taxon>Circaeasteraceae</taxon>
        <taxon>Kingdonia</taxon>
    </lineage>
</organism>
<protein>
    <submittedName>
        <fullName evidence="1">Uncharacterized protein</fullName>
    </submittedName>
</protein>
<comment type="caution">
    <text evidence="1">The sequence shown here is derived from an EMBL/GenBank/DDBJ whole genome shotgun (WGS) entry which is preliminary data.</text>
</comment>
<proteinExistence type="predicted"/>
<dbReference type="OrthoDB" id="1934635at2759"/>
<keyword evidence="2" id="KW-1185">Reference proteome</keyword>
<reference evidence="1 2" key="1">
    <citation type="journal article" date="2020" name="IScience">
        <title>Genome Sequencing of the Endangered Kingdonia uniflora (Circaeasteraceae, Ranunculales) Reveals Potential Mechanisms of Evolutionary Specialization.</title>
        <authorList>
            <person name="Sun Y."/>
            <person name="Deng T."/>
            <person name="Zhang A."/>
            <person name="Moore M.J."/>
            <person name="Landis J.B."/>
            <person name="Lin N."/>
            <person name="Zhang H."/>
            <person name="Zhang X."/>
            <person name="Huang J."/>
            <person name="Zhang X."/>
            <person name="Sun H."/>
            <person name="Wang H."/>
        </authorList>
    </citation>
    <scope>NUCLEOTIDE SEQUENCE [LARGE SCALE GENOMIC DNA]</scope>
    <source>
        <strain evidence="1">TB1705</strain>
        <tissue evidence="1">Leaf</tissue>
    </source>
</reference>
<sequence length="162" mass="18685">MRGRGCSNTPYYFGTRSHTDNCQSNQGIGATRYGQQPQYGTQGYGYQGNPETQVANAIIFAFQNLNSDVKINVLDFDGKSNADSFIDWLNRVHKMLAFKRCTGQRPVSLVETTDRVRIKLVGKHSAAIELWLSFWCEVHYNSLYERKDVPMQQKPRKKHWLF</sequence>
<dbReference type="AlphaFoldDB" id="A0A7J7NNK7"/>
<evidence type="ECO:0000313" key="2">
    <source>
        <dbReference type="Proteomes" id="UP000541444"/>
    </source>
</evidence>
<dbReference type="Proteomes" id="UP000541444">
    <property type="component" value="Unassembled WGS sequence"/>
</dbReference>
<accession>A0A7J7NNK7</accession>
<evidence type="ECO:0000313" key="1">
    <source>
        <dbReference type="EMBL" id="KAF6168746.1"/>
    </source>
</evidence>
<gene>
    <name evidence="1" type="ORF">GIB67_013128</name>
</gene>
<name>A0A7J7NNK7_9MAGN</name>